<dbReference type="GO" id="GO:0007165">
    <property type="term" value="P:signal transduction"/>
    <property type="evidence" value="ECO:0007669"/>
    <property type="project" value="UniProtKB-KW"/>
</dbReference>
<dbReference type="Pfam" id="PF02949">
    <property type="entry name" value="7tm_6"/>
    <property type="match status" value="1"/>
</dbReference>
<evidence type="ECO:0000256" key="6">
    <source>
        <dbReference type="ARBA" id="ARBA00022989"/>
    </source>
</evidence>
<keyword evidence="7 10" id="KW-0472">Membrane</keyword>
<dbReference type="RefSeq" id="XP_015519806.2">
    <property type="nucleotide sequence ID" value="XM_015664320.2"/>
</dbReference>
<dbReference type="AlphaFoldDB" id="A0A6J0BXY3"/>
<dbReference type="PANTHER" id="PTHR21137:SF35">
    <property type="entry name" value="ODORANT RECEPTOR 19A-RELATED"/>
    <property type="match status" value="1"/>
</dbReference>
<feature type="transmembrane region" description="Helical" evidence="10">
    <location>
        <begin position="181"/>
        <end position="200"/>
    </location>
</feature>
<dbReference type="InParanoid" id="A0A6J0BXY3"/>
<protein>
    <recommendedName>
        <fullName evidence="10">Odorant receptor</fullName>
    </recommendedName>
</protein>
<evidence type="ECO:0000256" key="2">
    <source>
        <dbReference type="ARBA" id="ARBA00022475"/>
    </source>
</evidence>
<evidence type="ECO:0000313" key="12">
    <source>
        <dbReference type="RefSeq" id="XP_015519806.2"/>
    </source>
</evidence>
<evidence type="ECO:0000256" key="1">
    <source>
        <dbReference type="ARBA" id="ARBA00004651"/>
    </source>
</evidence>
<evidence type="ECO:0000256" key="7">
    <source>
        <dbReference type="ARBA" id="ARBA00023136"/>
    </source>
</evidence>
<evidence type="ECO:0000256" key="5">
    <source>
        <dbReference type="ARBA" id="ARBA00022725"/>
    </source>
</evidence>
<keyword evidence="11" id="KW-1185">Reference proteome</keyword>
<dbReference type="PANTHER" id="PTHR21137">
    <property type="entry name" value="ODORANT RECEPTOR"/>
    <property type="match status" value="1"/>
</dbReference>
<keyword evidence="5 10" id="KW-0552">Olfaction</keyword>
<feature type="transmembrane region" description="Helical" evidence="10">
    <location>
        <begin position="129"/>
        <end position="147"/>
    </location>
</feature>
<accession>A0A6J0BXY3</accession>
<comment type="caution">
    <text evidence="10">Lacks conserved residue(s) required for the propagation of feature annotation.</text>
</comment>
<evidence type="ECO:0000256" key="10">
    <source>
        <dbReference type="RuleBase" id="RU351113"/>
    </source>
</evidence>
<sequence>MEKYVLLNLWAIRVLGIWHPEKNPSRFRHNIYGLQRSLTVGSVLFIFIPAAIAVQDNFSQNSSLSTRVEILSLLISSSVVLCKTMDIVLRRNQVQNLLSKMSEYWRGATSEEISSMAGYARFGKSVTNFYFTLGGLSSVFFAGQPFLSSYFAAGRENSSTVAVSRLPFNGWENLVDHRSTSTFAVVFVCHVIAGTVASLASISYDCLFAVLVLHVCGNLRAVVAHLRNMKFDNEDESEGRIIRCAVTFQKLIEYTKELENCLSMFLLIQTTSSTLTICLTGFLVSRDIDGNNELGKYVSYWAASLFQLFIFCWSANYLQTESIMVGQSAYEAYGKLMNLSLENNRRRYHRLANVPRHLQMIILRSQKPLKITAGKFYVMSLETYKNILSNSYSYFTILRAFADIQT</sequence>
<feature type="transmembrane region" description="Helical" evidence="10">
    <location>
        <begin position="264"/>
        <end position="285"/>
    </location>
</feature>
<keyword evidence="3 10" id="KW-0716">Sensory transduction</keyword>
<dbReference type="GO" id="GO:0005549">
    <property type="term" value="F:odorant binding"/>
    <property type="evidence" value="ECO:0007669"/>
    <property type="project" value="InterPro"/>
</dbReference>
<proteinExistence type="inferred from homology"/>
<dbReference type="GO" id="GO:0005886">
    <property type="term" value="C:plasma membrane"/>
    <property type="evidence" value="ECO:0007669"/>
    <property type="project" value="UniProtKB-SubCell"/>
</dbReference>
<dbReference type="GO" id="GO:0004984">
    <property type="term" value="F:olfactory receptor activity"/>
    <property type="evidence" value="ECO:0007669"/>
    <property type="project" value="InterPro"/>
</dbReference>
<dbReference type="InterPro" id="IPR004117">
    <property type="entry name" value="7tm6_olfct_rcpt"/>
</dbReference>
<evidence type="ECO:0000256" key="9">
    <source>
        <dbReference type="ARBA" id="ARBA00023224"/>
    </source>
</evidence>
<gene>
    <name evidence="12" type="primary">LOC107224309</name>
</gene>
<feature type="transmembrane region" description="Helical" evidence="10">
    <location>
        <begin position="70"/>
        <end position="89"/>
    </location>
</feature>
<keyword evidence="9 10" id="KW-0807">Transducer</keyword>
<evidence type="ECO:0000256" key="8">
    <source>
        <dbReference type="ARBA" id="ARBA00023170"/>
    </source>
</evidence>
<keyword evidence="2" id="KW-1003">Cell membrane</keyword>
<keyword evidence="6 10" id="KW-1133">Transmembrane helix</keyword>
<name>A0A6J0BXY3_NEOLC</name>
<dbReference type="Proteomes" id="UP000829291">
    <property type="component" value="Chromosome 2"/>
</dbReference>
<keyword evidence="8 10" id="KW-0675">Receptor</keyword>
<dbReference type="OrthoDB" id="8185860at2759"/>
<keyword evidence="4 10" id="KW-0812">Transmembrane</keyword>
<evidence type="ECO:0000313" key="11">
    <source>
        <dbReference type="Proteomes" id="UP000829291"/>
    </source>
</evidence>
<comment type="similarity">
    <text evidence="10">Belongs to the insect chemoreceptor superfamily. Heteromeric odorant receptor channel (TC 1.A.69) family.</text>
</comment>
<dbReference type="KEGG" id="nlo:107224309"/>
<dbReference type="GeneID" id="107224309"/>
<feature type="transmembrane region" description="Helical" evidence="10">
    <location>
        <begin position="38"/>
        <end position="58"/>
    </location>
</feature>
<organism evidence="12">
    <name type="scientific">Neodiprion lecontei</name>
    <name type="common">Redheaded pine sawfly</name>
    <dbReference type="NCBI Taxonomy" id="441921"/>
    <lineage>
        <taxon>Eukaryota</taxon>
        <taxon>Metazoa</taxon>
        <taxon>Ecdysozoa</taxon>
        <taxon>Arthropoda</taxon>
        <taxon>Hexapoda</taxon>
        <taxon>Insecta</taxon>
        <taxon>Pterygota</taxon>
        <taxon>Neoptera</taxon>
        <taxon>Endopterygota</taxon>
        <taxon>Hymenoptera</taxon>
        <taxon>Tenthredinoidea</taxon>
        <taxon>Diprionidae</taxon>
        <taxon>Diprioninae</taxon>
        <taxon>Neodiprion</taxon>
    </lineage>
</organism>
<evidence type="ECO:0000256" key="3">
    <source>
        <dbReference type="ARBA" id="ARBA00022606"/>
    </source>
</evidence>
<evidence type="ECO:0000256" key="4">
    <source>
        <dbReference type="ARBA" id="ARBA00022692"/>
    </source>
</evidence>
<reference evidence="12" key="1">
    <citation type="submission" date="2025-08" db="UniProtKB">
        <authorList>
            <consortium name="RefSeq"/>
        </authorList>
    </citation>
    <scope>IDENTIFICATION</scope>
    <source>
        <tissue evidence="12">Thorax and Abdomen</tissue>
    </source>
</reference>
<feature type="transmembrane region" description="Helical" evidence="10">
    <location>
        <begin position="297"/>
        <end position="318"/>
    </location>
</feature>
<comment type="subcellular location">
    <subcellularLocation>
        <location evidence="1 10">Cell membrane</location>
        <topology evidence="1 10">Multi-pass membrane protein</topology>
    </subcellularLocation>
</comment>